<proteinExistence type="inferred from homology"/>
<feature type="domain" description="YCII-related" evidence="2">
    <location>
        <begin position="1"/>
        <end position="85"/>
    </location>
</feature>
<comment type="caution">
    <text evidence="3">The sequence shown here is derived from an EMBL/GenBank/DDBJ whole genome shotgun (WGS) entry which is preliminary data.</text>
</comment>
<protein>
    <submittedName>
        <fullName evidence="3">YciI family protein</fullName>
    </submittedName>
</protein>
<comment type="similarity">
    <text evidence="1">Belongs to the YciI family.</text>
</comment>
<organism evidence="3 4">
    <name type="scientific">Seohaeicola nanhaiensis</name>
    <dbReference type="NCBI Taxonomy" id="1387282"/>
    <lineage>
        <taxon>Bacteria</taxon>
        <taxon>Pseudomonadati</taxon>
        <taxon>Pseudomonadota</taxon>
        <taxon>Alphaproteobacteria</taxon>
        <taxon>Rhodobacterales</taxon>
        <taxon>Roseobacteraceae</taxon>
        <taxon>Seohaeicola</taxon>
    </lineage>
</organism>
<dbReference type="Gene3D" id="3.30.70.1060">
    <property type="entry name" value="Dimeric alpha+beta barrel"/>
    <property type="match status" value="1"/>
</dbReference>
<dbReference type="EMBL" id="JBHSGI010000004">
    <property type="protein sequence ID" value="MFC4668186.1"/>
    <property type="molecule type" value="Genomic_DNA"/>
</dbReference>
<reference evidence="4" key="1">
    <citation type="journal article" date="2019" name="Int. J. Syst. Evol. Microbiol.">
        <title>The Global Catalogue of Microorganisms (GCM) 10K type strain sequencing project: providing services to taxonomists for standard genome sequencing and annotation.</title>
        <authorList>
            <consortium name="The Broad Institute Genomics Platform"/>
            <consortium name="The Broad Institute Genome Sequencing Center for Infectious Disease"/>
            <person name="Wu L."/>
            <person name="Ma J."/>
        </authorList>
    </citation>
    <scope>NUCLEOTIDE SEQUENCE [LARGE SCALE GENOMIC DNA]</scope>
    <source>
        <strain evidence="4">CGMCC 4.7283</strain>
    </source>
</reference>
<evidence type="ECO:0000259" key="2">
    <source>
        <dbReference type="Pfam" id="PF03795"/>
    </source>
</evidence>
<evidence type="ECO:0000256" key="1">
    <source>
        <dbReference type="ARBA" id="ARBA00007689"/>
    </source>
</evidence>
<dbReference type="InterPro" id="IPR005545">
    <property type="entry name" value="YCII"/>
</dbReference>
<evidence type="ECO:0000313" key="4">
    <source>
        <dbReference type="Proteomes" id="UP001595973"/>
    </source>
</evidence>
<dbReference type="SUPFAM" id="SSF54909">
    <property type="entry name" value="Dimeric alpha+beta barrel"/>
    <property type="match status" value="1"/>
</dbReference>
<dbReference type="RefSeq" id="WP_380716454.1">
    <property type="nucleotide sequence ID" value="NZ_JBHSGI010000004.1"/>
</dbReference>
<accession>A0ABV9KE30</accession>
<name>A0ABV9KE30_9RHOB</name>
<gene>
    <name evidence="3" type="ORF">ACFO5X_06440</name>
</gene>
<evidence type="ECO:0000313" key="3">
    <source>
        <dbReference type="EMBL" id="MFC4668186.1"/>
    </source>
</evidence>
<keyword evidence="4" id="KW-1185">Reference proteome</keyword>
<sequence>MDYIVLFEDAEGKGDLRAAHMQDHLAFLKAHPQILRAGPLSDRDTPTGGLWHLRADSTAEVEKLVRADPFWPTGLRKSHRILDWSLVHPKPEGKNGG</sequence>
<dbReference type="Proteomes" id="UP001595973">
    <property type="component" value="Unassembled WGS sequence"/>
</dbReference>
<dbReference type="Pfam" id="PF03795">
    <property type="entry name" value="YCII"/>
    <property type="match status" value="1"/>
</dbReference>
<dbReference type="InterPro" id="IPR011008">
    <property type="entry name" value="Dimeric_a/b-barrel"/>
</dbReference>